<reference evidence="3 4" key="1">
    <citation type="submission" date="2020-08" db="EMBL/GenBank/DDBJ databases">
        <title>Genomic Encyclopedia of Type Strains, Phase IV (KMG-IV): sequencing the most valuable type-strain genomes for metagenomic binning, comparative biology and taxonomic classification.</title>
        <authorList>
            <person name="Goeker M."/>
        </authorList>
    </citation>
    <scope>NUCLEOTIDE SEQUENCE [LARGE SCALE GENOMIC DNA]</scope>
    <source>
        <strain evidence="3 4">DSM 101730</strain>
    </source>
</reference>
<feature type="domain" description="Gfo/Idh/MocA-like oxidoreductase N-terminal" evidence="1">
    <location>
        <begin position="2"/>
        <end position="118"/>
    </location>
</feature>
<gene>
    <name evidence="3" type="ORF">HNP73_003709</name>
</gene>
<organism evidence="3 4">
    <name type="scientific">Amaricoccus macauensis</name>
    <dbReference type="NCBI Taxonomy" id="57001"/>
    <lineage>
        <taxon>Bacteria</taxon>
        <taxon>Pseudomonadati</taxon>
        <taxon>Pseudomonadota</taxon>
        <taxon>Alphaproteobacteria</taxon>
        <taxon>Rhodobacterales</taxon>
        <taxon>Paracoccaceae</taxon>
        <taxon>Amaricoccus</taxon>
    </lineage>
</organism>
<dbReference type="EMBL" id="JACHFM010000004">
    <property type="protein sequence ID" value="MBB5223755.1"/>
    <property type="molecule type" value="Genomic_DNA"/>
</dbReference>
<dbReference type="SUPFAM" id="SSF55347">
    <property type="entry name" value="Glyceraldehyde-3-phosphate dehydrogenase-like, C-terminal domain"/>
    <property type="match status" value="1"/>
</dbReference>
<comment type="caution">
    <text evidence="3">The sequence shown here is derived from an EMBL/GenBank/DDBJ whole genome shotgun (WGS) entry which is preliminary data.</text>
</comment>
<dbReference type="InterPro" id="IPR036291">
    <property type="entry name" value="NAD(P)-bd_dom_sf"/>
</dbReference>
<dbReference type="Pfam" id="PF01408">
    <property type="entry name" value="GFO_IDH_MocA"/>
    <property type="match status" value="1"/>
</dbReference>
<dbReference type="InterPro" id="IPR055170">
    <property type="entry name" value="GFO_IDH_MocA-like_dom"/>
</dbReference>
<dbReference type="PANTHER" id="PTHR43377">
    <property type="entry name" value="BILIVERDIN REDUCTASE A"/>
    <property type="match status" value="1"/>
</dbReference>
<dbReference type="AlphaFoldDB" id="A0A840STA7"/>
<dbReference type="Proteomes" id="UP000549457">
    <property type="component" value="Unassembled WGS sequence"/>
</dbReference>
<evidence type="ECO:0000313" key="4">
    <source>
        <dbReference type="Proteomes" id="UP000549457"/>
    </source>
</evidence>
<dbReference type="Pfam" id="PF22725">
    <property type="entry name" value="GFO_IDH_MocA_C3"/>
    <property type="match status" value="1"/>
</dbReference>
<dbReference type="SUPFAM" id="SSF51735">
    <property type="entry name" value="NAD(P)-binding Rossmann-fold domains"/>
    <property type="match status" value="1"/>
</dbReference>
<protein>
    <submittedName>
        <fullName evidence="3">Putative dehydrogenase</fullName>
    </submittedName>
</protein>
<dbReference type="Gene3D" id="3.40.50.720">
    <property type="entry name" value="NAD(P)-binding Rossmann-like Domain"/>
    <property type="match status" value="1"/>
</dbReference>
<name>A0A840STA7_9RHOB</name>
<evidence type="ECO:0000313" key="3">
    <source>
        <dbReference type="EMBL" id="MBB5223755.1"/>
    </source>
</evidence>
<sequence>MRLAVIGGGAIGSTHAQAIAETEGFTLAGIADPFDGGAALAARFGTAHHRDHKALLDAERPDGVIIATPNETHVPIALDCLAAGVPAIVEKPVGNTVAEAEALLAAQAESGLAVLVGHHRRHHPVLQKAKEIVDAGTLGRLVCVSASACLMKPDDYFAPEWRRTPGIGGTFLINLIHEIDLLRYLCGEIVSLSAHSSSATRGLAVEDTGAITFEFADGALASFVVSDTAAGPWSWDLTAGDSPRFAVHDVDSHRFVGTEASVTLPGLEVWRHDGPRDWTVPMKPVRESAPFESPYARQIRHFRAVVEEGAPTHVGAIEGARNLAVMDAVWRSIETGRRADVAPVGA</sequence>
<dbReference type="InterPro" id="IPR000683">
    <property type="entry name" value="Gfo/Idh/MocA-like_OxRdtase_N"/>
</dbReference>
<evidence type="ECO:0000259" key="2">
    <source>
        <dbReference type="Pfam" id="PF22725"/>
    </source>
</evidence>
<dbReference type="InterPro" id="IPR051450">
    <property type="entry name" value="Gfo/Idh/MocA_Oxidoreductases"/>
</dbReference>
<dbReference type="Gene3D" id="3.30.360.10">
    <property type="entry name" value="Dihydrodipicolinate Reductase, domain 2"/>
    <property type="match status" value="1"/>
</dbReference>
<dbReference type="PANTHER" id="PTHR43377:SF8">
    <property type="entry name" value="BLR3664 PROTEIN"/>
    <property type="match status" value="1"/>
</dbReference>
<evidence type="ECO:0000259" key="1">
    <source>
        <dbReference type="Pfam" id="PF01408"/>
    </source>
</evidence>
<dbReference type="RefSeq" id="WP_184153265.1">
    <property type="nucleotide sequence ID" value="NZ_JACHFM010000004.1"/>
</dbReference>
<dbReference type="GO" id="GO:0000166">
    <property type="term" value="F:nucleotide binding"/>
    <property type="evidence" value="ECO:0007669"/>
    <property type="project" value="InterPro"/>
</dbReference>
<proteinExistence type="predicted"/>
<accession>A0A840STA7</accession>
<feature type="domain" description="GFO/IDH/MocA-like oxidoreductase" evidence="2">
    <location>
        <begin position="127"/>
        <end position="242"/>
    </location>
</feature>
<keyword evidence="4" id="KW-1185">Reference proteome</keyword>